<dbReference type="PRINTS" id="PR00385">
    <property type="entry name" value="P450"/>
</dbReference>
<keyword evidence="4" id="KW-0349">Heme</keyword>
<keyword evidence="4" id="KW-0503">Monooxygenase</keyword>
<dbReference type="PRINTS" id="PR00463">
    <property type="entry name" value="EP450I"/>
</dbReference>
<dbReference type="InterPro" id="IPR036396">
    <property type="entry name" value="Cyt_P450_sf"/>
</dbReference>
<keyword evidence="4" id="KW-0560">Oxidoreductase</keyword>
<evidence type="ECO:0000256" key="1">
    <source>
        <dbReference type="ARBA" id="ARBA00010617"/>
    </source>
</evidence>
<gene>
    <name evidence="5" type="ORF">MAR_030050</name>
</gene>
<protein>
    <submittedName>
        <fullName evidence="5">CP2J5-like protein</fullName>
    </submittedName>
</protein>
<dbReference type="Proteomes" id="UP001164746">
    <property type="component" value="Chromosome 2"/>
</dbReference>
<name>A0ABY7DLX8_MYAAR</name>
<evidence type="ECO:0000256" key="2">
    <source>
        <dbReference type="ARBA" id="ARBA00022723"/>
    </source>
</evidence>
<proteinExistence type="inferred from homology"/>
<dbReference type="Pfam" id="PF00067">
    <property type="entry name" value="p450"/>
    <property type="match status" value="2"/>
</dbReference>
<comment type="similarity">
    <text evidence="1 4">Belongs to the cytochrome P450 family.</text>
</comment>
<dbReference type="PANTHER" id="PTHR24300:SF417">
    <property type="entry name" value="CYTOCHROME P450 508B1-RELATED"/>
    <property type="match status" value="1"/>
</dbReference>
<dbReference type="InterPro" id="IPR002401">
    <property type="entry name" value="Cyt_P450_E_grp-I"/>
</dbReference>
<evidence type="ECO:0000256" key="3">
    <source>
        <dbReference type="ARBA" id="ARBA00023004"/>
    </source>
</evidence>
<organism evidence="5 6">
    <name type="scientific">Mya arenaria</name>
    <name type="common">Soft-shell clam</name>
    <dbReference type="NCBI Taxonomy" id="6604"/>
    <lineage>
        <taxon>Eukaryota</taxon>
        <taxon>Metazoa</taxon>
        <taxon>Spiralia</taxon>
        <taxon>Lophotrochozoa</taxon>
        <taxon>Mollusca</taxon>
        <taxon>Bivalvia</taxon>
        <taxon>Autobranchia</taxon>
        <taxon>Heteroconchia</taxon>
        <taxon>Euheterodonta</taxon>
        <taxon>Imparidentia</taxon>
        <taxon>Neoheterodontei</taxon>
        <taxon>Myida</taxon>
        <taxon>Myoidea</taxon>
        <taxon>Myidae</taxon>
        <taxon>Mya</taxon>
    </lineage>
</organism>
<evidence type="ECO:0000313" key="6">
    <source>
        <dbReference type="Proteomes" id="UP001164746"/>
    </source>
</evidence>
<keyword evidence="6" id="KW-1185">Reference proteome</keyword>
<dbReference type="InterPro" id="IPR050182">
    <property type="entry name" value="Cytochrome_P450_fam2"/>
</dbReference>
<dbReference type="PROSITE" id="PS00086">
    <property type="entry name" value="CYTOCHROME_P450"/>
    <property type="match status" value="1"/>
</dbReference>
<sequence length="453" mass="51941">MDLSLVLVFVFVFLVSIWFTRKRQNLPPGPRTVPWLGSIGLMQKLRKSKKRPHEVFFEESKRYGDIWCFFIGKQPYIVLNGYDIIHEAIALRDFGVGKTSIEEKVAAEVDELTRVIQGWEGRPGKLNPELQNVVANVILGIVFGKRYDYDDPEFADVQQLTNTVVSGSGPISTTNVFPRFIARLFNKKEDVIMNKRREAFQQMGDYIMSQIKEHESSFDENSIRDFVDIYLRSQKHGSEDERKHITMGNMFRVIFDLFLAGSETTYATLDWAFLQMIRNPEVQTRCQEEIAQVIGERAVKYADKDKLTYVNATIMEIHRMGNIVPLNVAHRATEAATLGCYDIPKNAIILPSIYSASMDSRKWSQPETFNPDRFLSENKKLQKEDSLIPFSVGPRTCLGEPLARMELFLVFTNLLQRFTFSPERQGALPSLEARPNQITNMPSAYSLVARPRS</sequence>
<keyword evidence="3 4" id="KW-0408">Iron</keyword>
<dbReference type="SUPFAM" id="SSF48264">
    <property type="entry name" value="Cytochrome P450"/>
    <property type="match status" value="1"/>
</dbReference>
<evidence type="ECO:0000313" key="5">
    <source>
        <dbReference type="EMBL" id="WAQ97360.1"/>
    </source>
</evidence>
<dbReference type="InterPro" id="IPR017972">
    <property type="entry name" value="Cyt_P450_CS"/>
</dbReference>
<dbReference type="Gene3D" id="1.10.630.10">
    <property type="entry name" value="Cytochrome P450"/>
    <property type="match status" value="1"/>
</dbReference>
<dbReference type="InterPro" id="IPR001128">
    <property type="entry name" value="Cyt_P450"/>
</dbReference>
<dbReference type="EMBL" id="CP111013">
    <property type="protein sequence ID" value="WAQ97360.1"/>
    <property type="molecule type" value="Genomic_DNA"/>
</dbReference>
<accession>A0ABY7DLX8</accession>
<reference evidence="5" key="1">
    <citation type="submission" date="2022-11" db="EMBL/GenBank/DDBJ databases">
        <title>Centuries of genome instability and evolution in soft-shell clam transmissible cancer (bioRxiv).</title>
        <authorList>
            <person name="Hart S.F.M."/>
            <person name="Yonemitsu M.A."/>
            <person name="Giersch R.M."/>
            <person name="Beal B.F."/>
            <person name="Arriagada G."/>
            <person name="Davis B.W."/>
            <person name="Ostrander E.A."/>
            <person name="Goff S.P."/>
            <person name="Metzger M.J."/>
        </authorList>
    </citation>
    <scope>NUCLEOTIDE SEQUENCE</scope>
    <source>
        <strain evidence="5">MELC-2E11</strain>
        <tissue evidence="5">Siphon/mantle</tissue>
    </source>
</reference>
<evidence type="ECO:0000256" key="4">
    <source>
        <dbReference type="RuleBase" id="RU000461"/>
    </source>
</evidence>
<keyword evidence="2 4" id="KW-0479">Metal-binding</keyword>
<dbReference type="PANTHER" id="PTHR24300">
    <property type="entry name" value="CYTOCHROME P450 508A4-RELATED"/>
    <property type="match status" value="1"/>
</dbReference>